<dbReference type="EMBL" id="JBHRVU010000004">
    <property type="protein sequence ID" value="MFC3440633.1"/>
    <property type="molecule type" value="Genomic_DNA"/>
</dbReference>
<evidence type="ECO:0000313" key="7">
    <source>
        <dbReference type="EMBL" id="MFC3440633.1"/>
    </source>
</evidence>
<dbReference type="InterPro" id="IPR043129">
    <property type="entry name" value="ATPase_NBD"/>
</dbReference>
<dbReference type="CDD" id="cd24067">
    <property type="entry name" value="ASKHA_NBD_ROK_BsFRK-like"/>
    <property type="match status" value="1"/>
</dbReference>
<dbReference type="Gene3D" id="3.30.420.40">
    <property type="match status" value="2"/>
</dbReference>
<keyword evidence="3" id="KW-0862">Zinc</keyword>
<evidence type="ECO:0000256" key="1">
    <source>
        <dbReference type="ARBA" id="ARBA00001946"/>
    </source>
</evidence>
<proteinExistence type="predicted"/>
<accession>A0ABV7NBS4</accession>
<dbReference type="PANTHER" id="PTHR42742">
    <property type="entry name" value="TRANSCRIPTIONAL REPRESSOR MPRA"/>
    <property type="match status" value="1"/>
</dbReference>
<comment type="catalytic activity">
    <reaction evidence="6">
        <text>D-fructose + ATP = D-fructose 6-phosphate + ADP + H(+)</text>
        <dbReference type="Rhea" id="RHEA:16125"/>
        <dbReference type="ChEBI" id="CHEBI:15378"/>
        <dbReference type="ChEBI" id="CHEBI:30616"/>
        <dbReference type="ChEBI" id="CHEBI:37721"/>
        <dbReference type="ChEBI" id="CHEBI:61527"/>
        <dbReference type="ChEBI" id="CHEBI:456216"/>
        <dbReference type="EC" id="2.7.1.4"/>
    </reaction>
</comment>
<dbReference type="InterPro" id="IPR051804">
    <property type="entry name" value="Carb_Metab_Reg_Kinase/Isom"/>
</dbReference>
<evidence type="ECO:0000313" key="8">
    <source>
        <dbReference type="Proteomes" id="UP001595681"/>
    </source>
</evidence>
<reference evidence="8" key="1">
    <citation type="journal article" date="2019" name="Int. J. Syst. Evol. Microbiol.">
        <title>The Global Catalogue of Microorganisms (GCM) 10K type strain sequencing project: providing services to taxonomists for standard genome sequencing and annotation.</title>
        <authorList>
            <consortium name="The Broad Institute Genomics Platform"/>
            <consortium name="The Broad Institute Genome Sequencing Center for Infectious Disease"/>
            <person name="Wu L."/>
            <person name="Ma J."/>
        </authorList>
    </citation>
    <scope>NUCLEOTIDE SEQUENCE [LARGE SCALE GENOMIC DNA]</scope>
    <source>
        <strain evidence="8">CCM 7491</strain>
    </source>
</reference>
<gene>
    <name evidence="7" type="ORF">ACFOKF_05370</name>
</gene>
<evidence type="ECO:0000256" key="5">
    <source>
        <dbReference type="ARBA" id="ARBA00038887"/>
    </source>
</evidence>
<evidence type="ECO:0000256" key="6">
    <source>
        <dbReference type="ARBA" id="ARBA00048451"/>
    </source>
</evidence>
<dbReference type="PANTHER" id="PTHR42742:SF3">
    <property type="entry name" value="FRUCTOKINASE"/>
    <property type="match status" value="1"/>
</dbReference>
<dbReference type="Pfam" id="PF00480">
    <property type="entry name" value="ROK"/>
    <property type="match status" value="1"/>
</dbReference>
<evidence type="ECO:0000256" key="3">
    <source>
        <dbReference type="ARBA" id="ARBA00022833"/>
    </source>
</evidence>
<evidence type="ECO:0000256" key="2">
    <source>
        <dbReference type="ARBA" id="ARBA00022723"/>
    </source>
</evidence>
<dbReference type="PROSITE" id="PS01125">
    <property type="entry name" value="ROK"/>
    <property type="match status" value="1"/>
</dbReference>
<dbReference type="EC" id="2.7.1.4" evidence="5"/>
<dbReference type="InterPro" id="IPR049874">
    <property type="entry name" value="ROK_cs"/>
</dbReference>
<dbReference type="Proteomes" id="UP001595681">
    <property type="component" value="Unassembled WGS sequence"/>
</dbReference>
<dbReference type="RefSeq" id="WP_380797671.1">
    <property type="nucleotide sequence ID" value="NZ_JBHRVU010000004.1"/>
</dbReference>
<protein>
    <recommendedName>
        <fullName evidence="5">fructokinase</fullName>
        <ecNumber evidence="5">2.7.1.4</ecNumber>
    </recommendedName>
</protein>
<keyword evidence="4" id="KW-0460">Magnesium</keyword>
<evidence type="ECO:0000256" key="4">
    <source>
        <dbReference type="ARBA" id="ARBA00022842"/>
    </source>
</evidence>
<dbReference type="InterPro" id="IPR000600">
    <property type="entry name" value="ROK"/>
</dbReference>
<comment type="caution">
    <text evidence="7">The sequence shown here is derived from an EMBL/GenBank/DDBJ whole genome shotgun (WGS) entry which is preliminary data.</text>
</comment>
<dbReference type="SUPFAM" id="SSF53067">
    <property type="entry name" value="Actin-like ATPase domain"/>
    <property type="match status" value="1"/>
</dbReference>
<keyword evidence="2" id="KW-0479">Metal-binding</keyword>
<organism evidence="7 8">
    <name type="scientific">Sphingobium rhizovicinum</name>
    <dbReference type="NCBI Taxonomy" id="432308"/>
    <lineage>
        <taxon>Bacteria</taxon>
        <taxon>Pseudomonadati</taxon>
        <taxon>Pseudomonadota</taxon>
        <taxon>Alphaproteobacteria</taxon>
        <taxon>Sphingomonadales</taxon>
        <taxon>Sphingomonadaceae</taxon>
        <taxon>Sphingobium</taxon>
    </lineage>
</organism>
<sequence length="309" mass="32070">MPDPADTITPPLLAGVELGGTKVVVLRAQGRKIVDRVMIATTGPDETLGHVATQLRRWQTDTPFAALGIASFGPLRLDRAAADFGHMLPTPKPGWTGADIYDTIAGALPCPAMIDTDVNGAALAEWRWGAGQEGDRPSDCLCYLTIGTGLGGGFALNGAAIHGAMHPELGHILIRRATGDDFAGACPFHGDCIEGLVSGPALARRFGVSGDRIDPRDPRWDHVAHDIAQLVGIVLLTTAARQVLIGGGVGMGRADLLDLVRAKLVAQLSGYLPFVTPQSVGQIVRTPALGEQAGPLGAVALALDALARG</sequence>
<comment type="cofactor">
    <cofactor evidence="1">
        <name>Mg(2+)</name>
        <dbReference type="ChEBI" id="CHEBI:18420"/>
    </cofactor>
</comment>
<name>A0ABV7NBS4_9SPHN</name>
<keyword evidence="8" id="KW-1185">Reference proteome</keyword>